<dbReference type="RefSeq" id="WP_349077882.1">
    <property type="nucleotide sequence ID" value="NZ_JBBMEI010000019.1"/>
</dbReference>
<organism evidence="9 10">
    <name type="scientific">Blautia intestinihominis</name>
    <dbReference type="NCBI Taxonomy" id="3133152"/>
    <lineage>
        <taxon>Bacteria</taxon>
        <taxon>Bacillati</taxon>
        <taxon>Bacillota</taxon>
        <taxon>Clostridia</taxon>
        <taxon>Lachnospirales</taxon>
        <taxon>Lachnospiraceae</taxon>
        <taxon>Blautia</taxon>
    </lineage>
</organism>
<dbReference type="InterPro" id="IPR028299">
    <property type="entry name" value="ClpA/B_CS2"/>
</dbReference>
<dbReference type="SUPFAM" id="SSF81923">
    <property type="entry name" value="Double Clp-N motif"/>
    <property type="match status" value="1"/>
</dbReference>
<dbReference type="CDD" id="cd00009">
    <property type="entry name" value="AAA"/>
    <property type="match status" value="1"/>
</dbReference>
<evidence type="ECO:0000256" key="2">
    <source>
        <dbReference type="ARBA" id="ARBA00022741"/>
    </source>
</evidence>
<dbReference type="Pfam" id="PF10431">
    <property type="entry name" value="ClpB_D2-small"/>
    <property type="match status" value="1"/>
</dbReference>
<dbReference type="Pfam" id="PF00004">
    <property type="entry name" value="AAA"/>
    <property type="match status" value="1"/>
</dbReference>
<accession>A0ABV1AK99</accession>
<keyword evidence="2 6" id="KW-0547">Nucleotide-binding</keyword>
<gene>
    <name evidence="9" type="ORF">WMO75_07445</name>
</gene>
<evidence type="ECO:0000259" key="8">
    <source>
        <dbReference type="PROSITE" id="PS51903"/>
    </source>
</evidence>
<keyword evidence="10" id="KW-1185">Reference proteome</keyword>
<keyword evidence="9" id="KW-0645">Protease</keyword>
<evidence type="ECO:0000256" key="4">
    <source>
        <dbReference type="ARBA" id="ARBA00023186"/>
    </source>
</evidence>
<protein>
    <submittedName>
        <fullName evidence="9">ATP-dependent Clp protease ATP-binding subunit</fullName>
    </submittedName>
</protein>
<keyword evidence="7" id="KW-0175">Coiled coil</keyword>
<dbReference type="InterPro" id="IPR004176">
    <property type="entry name" value="Clp_R_N"/>
</dbReference>
<dbReference type="PANTHER" id="PTHR11638:SF175">
    <property type="entry name" value="ATP-DEPENDENT CLP PROTEASE, ATP-BINDING SUBUNIT CLPC"/>
    <property type="match status" value="1"/>
</dbReference>
<dbReference type="Gene3D" id="3.40.50.300">
    <property type="entry name" value="P-loop containing nucleotide triphosphate hydrolases"/>
    <property type="match status" value="2"/>
</dbReference>
<evidence type="ECO:0000256" key="7">
    <source>
        <dbReference type="SAM" id="Coils"/>
    </source>
</evidence>
<evidence type="ECO:0000313" key="10">
    <source>
        <dbReference type="Proteomes" id="UP001446032"/>
    </source>
</evidence>
<keyword evidence="3 6" id="KW-0067">ATP-binding</keyword>
<dbReference type="SMART" id="SM00382">
    <property type="entry name" value="AAA"/>
    <property type="match status" value="2"/>
</dbReference>
<keyword evidence="1 5" id="KW-0677">Repeat</keyword>
<dbReference type="CDD" id="cd19499">
    <property type="entry name" value="RecA-like_ClpB_Hsp104-like"/>
    <property type="match status" value="1"/>
</dbReference>
<feature type="domain" description="Clp R" evidence="8">
    <location>
        <begin position="2"/>
        <end position="145"/>
    </location>
</feature>
<dbReference type="PROSITE" id="PS51903">
    <property type="entry name" value="CLP_R"/>
    <property type="match status" value="1"/>
</dbReference>
<name>A0ABV1AK99_9FIRM</name>
<dbReference type="PANTHER" id="PTHR11638">
    <property type="entry name" value="ATP-DEPENDENT CLP PROTEASE"/>
    <property type="match status" value="1"/>
</dbReference>
<dbReference type="Pfam" id="PF02861">
    <property type="entry name" value="Clp_N"/>
    <property type="match status" value="1"/>
</dbReference>
<dbReference type="Gene3D" id="4.10.860.10">
    <property type="entry name" value="UVR domain"/>
    <property type="match status" value="1"/>
</dbReference>
<evidence type="ECO:0000256" key="5">
    <source>
        <dbReference type="PROSITE-ProRule" id="PRU01251"/>
    </source>
</evidence>
<dbReference type="SUPFAM" id="SSF52540">
    <property type="entry name" value="P-loop containing nucleoside triphosphate hydrolases"/>
    <property type="match status" value="2"/>
</dbReference>
<evidence type="ECO:0000313" key="9">
    <source>
        <dbReference type="EMBL" id="MEQ2358166.1"/>
    </source>
</evidence>
<dbReference type="PROSITE" id="PS00871">
    <property type="entry name" value="CLPAB_2"/>
    <property type="match status" value="1"/>
</dbReference>
<dbReference type="InterPro" id="IPR036628">
    <property type="entry name" value="Clp_N_dom_sf"/>
</dbReference>
<dbReference type="EMBL" id="JBBMEI010000019">
    <property type="protein sequence ID" value="MEQ2358166.1"/>
    <property type="molecule type" value="Genomic_DNA"/>
</dbReference>
<dbReference type="Gene3D" id="1.10.1780.10">
    <property type="entry name" value="Clp, N-terminal domain"/>
    <property type="match status" value="1"/>
</dbReference>
<evidence type="ECO:0000256" key="1">
    <source>
        <dbReference type="ARBA" id="ARBA00022737"/>
    </source>
</evidence>
<sequence>MQEKFTRQAKAALKLAESTARSWKHSYIGTEHILVGLLDEQEGTAGKILEEFGVDREKLESLITKLIAPSGVPVAEKSAGYSPRAQKVREQAVKEAEKQKEDLAGTEHLLLAMLKETDCVGTRLLYTMGVNIQKLYSAVLAAAGIDTNAIPEELQMPKNQKGKQGSTTPTLDQYSRDLTAMAADGNLDPVVGRDKEIARLIQILSRRTKNNPCLVGEPGVGKTAIVEGLAQRIISSMVPESVKNKRVVVLDLSGMVAGSKYRGEFEERIRNVINEVRSNQGILLFIDELHTIIGAGGAEGALDASNILKPSLSRGEIQLIGATTLEEYRKYIEKDAALERRFQPVTVEEPSEEETIEILKGLRPYYEKHHGVVIEDSALEAAVKMSERYINDRFLPDKAIDIIDEAASKVRLGGYRMAPEVDAMELELHEIQKDKEKAVKQADLSLAKELQARQREIETEISKYKEKEERRNKRKKISVTEASVADIISDWTKIPVQRLTEGETKRLARLEKELHKRVIGQEEAVKAVAQAVKRGRVGLKDPNRPIGSFLFLGPTGVGKTELSKALAETVFGSEQAMIRVDMSEYMEKHSVSKLIGSPPGYVGYDEGGQLSEKVRRNPYSVLLFDEIEKAHPDVFNILLQVLDDGHITDAHGRKVDFKQTIIIMTSNAGAQAIIEPKKLGFLSNNDEKQDYERMKSGVMEEVRRLFKPEFLNRIDEIMVFHPLNKTHIKKIVNIMLKTLEKRCKEQLDIQLKITESVRDFLAEAGFDSKYGARPLRRAIQTKLEDPMANVLLEGTIKRGDTVRIQLHQKEIRFTPLSEDEKKPKSKKAIKS</sequence>
<dbReference type="SMART" id="SM01086">
    <property type="entry name" value="ClpB_D2-small"/>
    <property type="match status" value="1"/>
</dbReference>
<feature type="coiled-coil region" evidence="7">
    <location>
        <begin position="421"/>
        <end position="470"/>
    </location>
</feature>
<evidence type="ECO:0000256" key="3">
    <source>
        <dbReference type="ARBA" id="ARBA00022840"/>
    </source>
</evidence>
<dbReference type="InterPro" id="IPR019489">
    <property type="entry name" value="Clp_ATPase_C"/>
</dbReference>
<dbReference type="InterPro" id="IPR050130">
    <property type="entry name" value="ClpA_ClpB"/>
</dbReference>
<reference evidence="9 10" key="1">
    <citation type="submission" date="2024-03" db="EMBL/GenBank/DDBJ databases">
        <title>Human intestinal bacterial collection.</title>
        <authorList>
            <person name="Pauvert C."/>
            <person name="Hitch T.C.A."/>
            <person name="Clavel T."/>
        </authorList>
    </citation>
    <scope>NUCLEOTIDE SEQUENCE [LARGE SCALE GENOMIC DNA]</scope>
    <source>
        <strain evidence="9 10">CLA-AA-H95</strain>
    </source>
</reference>
<dbReference type="InterPro" id="IPR027417">
    <property type="entry name" value="P-loop_NTPase"/>
</dbReference>
<dbReference type="GO" id="GO:0006508">
    <property type="term" value="P:proteolysis"/>
    <property type="evidence" value="ECO:0007669"/>
    <property type="project" value="UniProtKB-KW"/>
</dbReference>
<proteinExistence type="inferred from homology"/>
<keyword evidence="9" id="KW-0378">Hydrolase</keyword>
<comment type="similarity">
    <text evidence="6">Belongs to the ClpA/ClpB family.</text>
</comment>
<dbReference type="Gene3D" id="1.10.8.60">
    <property type="match status" value="2"/>
</dbReference>
<dbReference type="GO" id="GO:0008233">
    <property type="term" value="F:peptidase activity"/>
    <property type="evidence" value="ECO:0007669"/>
    <property type="project" value="UniProtKB-KW"/>
</dbReference>
<dbReference type="InterPro" id="IPR003593">
    <property type="entry name" value="AAA+_ATPase"/>
</dbReference>
<comment type="caution">
    <text evidence="9">The sequence shown here is derived from an EMBL/GenBank/DDBJ whole genome shotgun (WGS) entry which is preliminary data.</text>
</comment>
<dbReference type="Proteomes" id="UP001446032">
    <property type="component" value="Unassembled WGS sequence"/>
</dbReference>
<dbReference type="PROSITE" id="PS00870">
    <property type="entry name" value="CLPAB_1"/>
    <property type="match status" value="1"/>
</dbReference>
<evidence type="ECO:0000256" key="6">
    <source>
        <dbReference type="RuleBase" id="RU004432"/>
    </source>
</evidence>
<keyword evidence="4 6" id="KW-0143">Chaperone</keyword>
<dbReference type="PRINTS" id="PR00300">
    <property type="entry name" value="CLPPROTEASEA"/>
</dbReference>
<dbReference type="InterPro" id="IPR001270">
    <property type="entry name" value="ClpA/B"/>
</dbReference>
<dbReference type="Pfam" id="PF17871">
    <property type="entry name" value="AAA_lid_9"/>
    <property type="match status" value="1"/>
</dbReference>
<dbReference type="InterPro" id="IPR018368">
    <property type="entry name" value="ClpA/B_CS1"/>
</dbReference>
<dbReference type="GO" id="GO:0005524">
    <property type="term" value="F:ATP binding"/>
    <property type="evidence" value="ECO:0007669"/>
    <property type="project" value="UniProtKB-KW"/>
</dbReference>
<dbReference type="InterPro" id="IPR003959">
    <property type="entry name" value="ATPase_AAA_core"/>
</dbReference>
<dbReference type="Pfam" id="PF07724">
    <property type="entry name" value="AAA_2"/>
    <property type="match status" value="1"/>
</dbReference>
<dbReference type="InterPro" id="IPR041546">
    <property type="entry name" value="ClpA/ClpB_AAA_lid"/>
</dbReference>